<organism evidence="2 3">
    <name type="scientific">Lentzea tibetensis</name>
    <dbReference type="NCBI Taxonomy" id="2591470"/>
    <lineage>
        <taxon>Bacteria</taxon>
        <taxon>Bacillati</taxon>
        <taxon>Actinomycetota</taxon>
        <taxon>Actinomycetes</taxon>
        <taxon>Pseudonocardiales</taxon>
        <taxon>Pseudonocardiaceae</taxon>
        <taxon>Lentzea</taxon>
    </lineage>
</organism>
<protein>
    <submittedName>
        <fullName evidence="2">Uncharacterized protein</fullName>
    </submittedName>
</protein>
<keyword evidence="1" id="KW-1133">Transmembrane helix</keyword>
<evidence type="ECO:0000313" key="3">
    <source>
        <dbReference type="Proteomes" id="UP000316639"/>
    </source>
</evidence>
<feature type="transmembrane region" description="Helical" evidence="1">
    <location>
        <begin position="12"/>
        <end position="36"/>
    </location>
</feature>
<sequence>MATITQSKSVQFYQFLVAVLGVALAAATAMAIYFAVQRTTEVVPQDDHVTVAPASPGPNCSRPLVPC</sequence>
<keyword evidence="3" id="KW-1185">Reference proteome</keyword>
<dbReference type="EMBL" id="VOBR01000001">
    <property type="protein sequence ID" value="TWP54330.1"/>
    <property type="molecule type" value="Genomic_DNA"/>
</dbReference>
<keyword evidence="1" id="KW-0812">Transmembrane</keyword>
<name>A0A563F2Z7_9PSEU</name>
<gene>
    <name evidence="2" type="ORF">FKR81_01900</name>
</gene>
<comment type="caution">
    <text evidence="2">The sequence shown here is derived from an EMBL/GenBank/DDBJ whole genome shotgun (WGS) entry which is preliminary data.</text>
</comment>
<dbReference type="Proteomes" id="UP000316639">
    <property type="component" value="Unassembled WGS sequence"/>
</dbReference>
<proteinExistence type="predicted"/>
<accession>A0A563F2Z7</accession>
<dbReference type="RefSeq" id="WP_146349112.1">
    <property type="nucleotide sequence ID" value="NZ_VOBR01000001.1"/>
</dbReference>
<reference evidence="2 3" key="1">
    <citation type="submission" date="2019-07" db="EMBL/GenBank/DDBJ databases">
        <title>Lentzea xizangensis sp. nov., isolated from Qinghai-Tibetan Plateau Soils.</title>
        <authorList>
            <person name="Huang J."/>
        </authorList>
    </citation>
    <scope>NUCLEOTIDE SEQUENCE [LARGE SCALE GENOMIC DNA]</scope>
    <source>
        <strain evidence="2 3">FXJ1.1311</strain>
    </source>
</reference>
<evidence type="ECO:0000256" key="1">
    <source>
        <dbReference type="SAM" id="Phobius"/>
    </source>
</evidence>
<evidence type="ECO:0000313" key="2">
    <source>
        <dbReference type="EMBL" id="TWP54330.1"/>
    </source>
</evidence>
<keyword evidence="1" id="KW-0472">Membrane</keyword>
<dbReference type="AlphaFoldDB" id="A0A563F2Z7"/>